<dbReference type="Proteomes" id="UP000275456">
    <property type="component" value="Unassembled WGS sequence"/>
</dbReference>
<feature type="transmembrane region" description="Helical" evidence="1">
    <location>
        <begin position="6"/>
        <end position="27"/>
    </location>
</feature>
<organism evidence="2 3">
    <name type="scientific">Agrococcus jenensis</name>
    <dbReference type="NCBI Taxonomy" id="46353"/>
    <lineage>
        <taxon>Bacteria</taxon>
        <taxon>Bacillati</taxon>
        <taxon>Actinomycetota</taxon>
        <taxon>Actinomycetes</taxon>
        <taxon>Micrococcales</taxon>
        <taxon>Microbacteriaceae</taxon>
        <taxon>Agrococcus</taxon>
    </lineage>
</organism>
<protein>
    <submittedName>
        <fullName evidence="2">Uncharacterized protein</fullName>
    </submittedName>
</protein>
<keyword evidence="1" id="KW-0812">Transmembrane</keyword>
<comment type="caution">
    <text evidence="2">The sequence shown here is derived from an EMBL/GenBank/DDBJ whole genome shotgun (WGS) entry which is preliminary data.</text>
</comment>
<evidence type="ECO:0000313" key="3">
    <source>
        <dbReference type="Proteomes" id="UP000275456"/>
    </source>
</evidence>
<sequence length="66" mass="6725">MPDPSLLVGLGWTAGILVMGGFVLFELRAPDRPAGTSMARVATVVAIPVAVTAACFVLLAWAAGLD</sequence>
<accession>A0A3N2AV32</accession>
<evidence type="ECO:0000313" key="2">
    <source>
        <dbReference type="EMBL" id="ROR66830.1"/>
    </source>
</evidence>
<dbReference type="RefSeq" id="WP_123697772.1">
    <property type="nucleotide sequence ID" value="NZ_RKHJ01000001.1"/>
</dbReference>
<evidence type="ECO:0000256" key="1">
    <source>
        <dbReference type="SAM" id="Phobius"/>
    </source>
</evidence>
<proteinExistence type="predicted"/>
<name>A0A3N2AV32_9MICO</name>
<feature type="transmembrane region" description="Helical" evidence="1">
    <location>
        <begin position="39"/>
        <end position="63"/>
    </location>
</feature>
<dbReference type="AlphaFoldDB" id="A0A3N2AV32"/>
<keyword evidence="1" id="KW-1133">Transmembrane helix</keyword>
<gene>
    <name evidence="2" type="ORF">EDD26_2225</name>
</gene>
<reference evidence="2 3" key="1">
    <citation type="submission" date="2018-11" db="EMBL/GenBank/DDBJ databases">
        <title>Sequencing the genomes of 1000 actinobacteria strains.</title>
        <authorList>
            <person name="Klenk H.-P."/>
        </authorList>
    </citation>
    <scope>NUCLEOTIDE SEQUENCE [LARGE SCALE GENOMIC DNA]</scope>
    <source>
        <strain evidence="2 3">DSM 9580</strain>
    </source>
</reference>
<dbReference type="EMBL" id="RKHJ01000001">
    <property type="protein sequence ID" value="ROR66830.1"/>
    <property type="molecule type" value="Genomic_DNA"/>
</dbReference>
<keyword evidence="3" id="KW-1185">Reference proteome</keyword>
<keyword evidence="1" id="KW-0472">Membrane</keyword>